<evidence type="ECO:0000256" key="8">
    <source>
        <dbReference type="ARBA" id="ARBA00023065"/>
    </source>
</evidence>
<dbReference type="NCBIfam" id="TIGR00834">
    <property type="entry name" value="ae"/>
    <property type="match status" value="1"/>
</dbReference>
<organism evidence="17 18">
    <name type="scientific">Popillia japonica</name>
    <name type="common">Japanese beetle</name>
    <dbReference type="NCBI Taxonomy" id="7064"/>
    <lineage>
        <taxon>Eukaryota</taxon>
        <taxon>Metazoa</taxon>
        <taxon>Ecdysozoa</taxon>
        <taxon>Arthropoda</taxon>
        <taxon>Hexapoda</taxon>
        <taxon>Insecta</taxon>
        <taxon>Pterygota</taxon>
        <taxon>Neoptera</taxon>
        <taxon>Endopterygota</taxon>
        <taxon>Coleoptera</taxon>
        <taxon>Polyphaga</taxon>
        <taxon>Scarabaeiformia</taxon>
        <taxon>Scarabaeidae</taxon>
        <taxon>Rutelinae</taxon>
        <taxon>Popillia</taxon>
    </lineage>
</organism>
<feature type="transmembrane region" description="Helical" evidence="11">
    <location>
        <begin position="1323"/>
        <end position="1341"/>
    </location>
</feature>
<dbReference type="InterPro" id="IPR003020">
    <property type="entry name" value="HCO3_transpt_euk"/>
</dbReference>
<evidence type="ECO:0000256" key="3">
    <source>
        <dbReference type="ARBA" id="ARBA00022448"/>
    </source>
</evidence>
<dbReference type="Gene3D" id="1.10.287.570">
    <property type="entry name" value="Helical hairpin bin"/>
    <property type="match status" value="1"/>
</dbReference>
<feature type="region of interest" description="Disordered" evidence="13">
    <location>
        <begin position="512"/>
        <end position="566"/>
    </location>
</feature>
<feature type="compositionally biased region" description="Low complexity" evidence="13">
    <location>
        <begin position="549"/>
        <end position="559"/>
    </location>
</feature>
<evidence type="ECO:0000256" key="12">
    <source>
        <dbReference type="SAM" id="Coils"/>
    </source>
</evidence>
<dbReference type="Gene3D" id="3.40.930.10">
    <property type="entry name" value="Mannitol-specific EII, Chain A"/>
    <property type="match status" value="1"/>
</dbReference>
<feature type="compositionally biased region" description="Basic and acidic residues" evidence="13">
    <location>
        <begin position="681"/>
        <end position="701"/>
    </location>
</feature>
<dbReference type="Pfam" id="PF03372">
    <property type="entry name" value="Exo_endo_phos"/>
    <property type="match status" value="1"/>
</dbReference>
<evidence type="ECO:0000256" key="5">
    <source>
        <dbReference type="ARBA" id="ARBA00022681"/>
    </source>
</evidence>
<dbReference type="SUPFAM" id="SSF55804">
    <property type="entry name" value="Phoshotransferase/anion transport protein"/>
    <property type="match status" value="1"/>
</dbReference>
<evidence type="ECO:0000256" key="2">
    <source>
        <dbReference type="ARBA" id="ARBA00010993"/>
    </source>
</evidence>
<feature type="transmembrane region" description="Helical" evidence="11">
    <location>
        <begin position="1412"/>
        <end position="1431"/>
    </location>
</feature>
<evidence type="ECO:0000256" key="1">
    <source>
        <dbReference type="ARBA" id="ARBA00004651"/>
    </source>
</evidence>
<keyword evidence="12" id="KW-0175">Coiled coil</keyword>
<feature type="transmembrane region" description="Helical" evidence="11">
    <location>
        <begin position="1162"/>
        <end position="1183"/>
    </location>
</feature>
<name>A0AAW1LYF8_POPJA</name>
<dbReference type="InterPro" id="IPR036691">
    <property type="entry name" value="Endo/exonu/phosph_ase_sf"/>
</dbReference>
<evidence type="ECO:0000259" key="15">
    <source>
        <dbReference type="Pfam" id="PF03372"/>
    </source>
</evidence>
<dbReference type="InterPro" id="IPR016152">
    <property type="entry name" value="PTrfase/Anion_transptr"/>
</dbReference>
<feature type="domain" description="Bicarbonate transporter-like transmembrane" evidence="14">
    <location>
        <begin position="1099"/>
        <end position="1586"/>
    </location>
</feature>
<keyword evidence="3 11" id="KW-0813">Transport</keyword>
<keyword evidence="9 11" id="KW-0472">Membrane</keyword>
<evidence type="ECO:0000259" key="16">
    <source>
        <dbReference type="Pfam" id="PF07565"/>
    </source>
</evidence>
<dbReference type="InterPro" id="IPR013083">
    <property type="entry name" value="Znf_RING/FYVE/PHD"/>
</dbReference>
<keyword evidence="5" id="KW-0039">Anion exchange</keyword>
<keyword evidence="8 11" id="KW-0406">Ion transport</keyword>
<evidence type="ECO:0000256" key="9">
    <source>
        <dbReference type="ARBA" id="ARBA00023136"/>
    </source>
</evidence>
<keyword evidence="18" id="KW-1185">Reference proteome</keyword>
<evidence type="ECO:0000256" key="13">
    <source>
        <dbReference type="SAM" id="MobiDB-lite"/>
    </source>
</evidence>
<proteinExistence type="inferred from homology"/>
<dbReference type="FunFam" id="1.10.287.570:FF:000001">
    <property type="entry name" value="Anion exchange protein"/>
    <property type="match status" value="1"/>
</dbReference>
<dbReference type="GO" id="GO:0003824">
    <property type="term" value="F:catalytic activity"/>
    <property type="evidence" value="ECO:0007669"/>
    <property type="project" value="InterPro"/>
</dbReference>
<dbReference type="InterPro" id="IPR001717">
    <property type="entry name" value="Anion_exchange"/>
</dbReference>
<evidence type="ECO:0000313" key="17">
    <source>
        <dbReference type="EMBL" id="KAK9738730.1"/>
    </source>
</evidence>
<comment type="catalytic activity">
    <reaction evidence="10">
        <text>hydrogencarbonate(in) + chloride(out) = hydrogencarbonate(out) + chloride(in)</text>
        <dbReference type="Rhea" id="RHEA:72363"/>
        <dbReference type="ChEBI" id="CHEBI:17544"/>
        <dbReference type="ChEBI" id="CHEBI:17996"/>
    </reaction>
</comment>
<evidence type="ECO:0000256" key="11">
    <source>
        <dbReference type="RuleBase" id="RU362035"/>
    </source>
</evidence>
<dbReference type="PANTHER" id="PTHR11453:SF47">
    <property type="entry name" value="ANION EXCHANGE PROTEIN"/>
    <property type="match status" value="1"/>
</dbReference>
<dbReference type="InterPro" id="IPR005135">
    <property type="entry name" value="Endo/exonuclease/phosphatase"/>
</dbReference>
<dbReference type="SUPFAM" id="SSF57903">
    <property type="entry name" value="FYVE/PHD zinc finger"/>
    <property type="match status" value="1"/>
</dbReference>
<feature type="domain" description="Band 3 cytoplasmic" evidence="16">
    <location>
        <begin position="735"/>
        <end position="1037"/>
    </location>
</feature>
<dbReference type="SUPFAM" id="SSF56219">
    <property type="entry name" value="DNase I-like"/>
    <property type="match status" value="1"/>
</dbReference>
<dbReference type="EMBL" id="JASPKY010000083">
    <property type="protein sequence ID" value="KAK9738730.1"/>
    <property type="molecule type" value="Genomic_DNA"/>
</dbReference>
<comment type="caution">
    <text evidence="11">Lacks conserved residue(s) required for the propagation of feature annotation.</text>
</comment>
<accession>A0AAW1LYF8</accession>
<dbReference type="GO" id="GO:0015701">
    <property type="term" value="P:bicarbonate transport"/>
    <property type="evidence" value="ECO:0007669"/>
    <property type="project" value="TreeGrafter"/>
</dbReference>
<dbReference type="InterPro" id="IPR011531">
    <property type="entry name" value="HCO3_transpt-like_TM_dom"/>
</dbReference>
<gene>
    <name evidence="17" type="ORF">QE152_g9647</name>
</gene>
<evidence type="ECO:0000256" key="6">
    <source>
        <dbReference type="ARBA" id="ARBA00022692"/>
    </source>
</evidence>
<keyword evidence="4" id="KW-1003">Cell membrane</keyword>
<dbReference type="Pfam" id="PF07565">
    <property type="entry name" value="Band_3_cyto"/>
    <property type="match status" value="1"/>
</dbReference>
<dbReference type="PRINTS" id="PR01231">
    <property type="entry name" value="HCO3TRNSPORT"/>
</dbReference>
<dbReference type="GO" id="GO:0051453">
    <property type="term" value="P:regulation of intracellular pH"/>
    <property type="evidence" value="ECO:0007669"/>
    <property type="project" value="TreeGrafter"/>
</dbReference>
<comment type="subcellular location">
    <subcellularLocation>
        <location evidence="1">Cell membrane</location>
        <topology evidence="1">Multi-pass membrane protein</topology>
    </subcellularLocation>
    <subcellularLocation>
        <location evidence="11">Membrane</location>
        <topology evidence="11">Multi-pass membrane protein</topology>
    </subcellularLocation>
</comment>
<feature type="transmembrane region" description="Helical" evidence="11">
    <location>
        <begin position="1353"/>
        <end position="1373"/>
    </location>
</feature>
<feature type="transmembrane region" description="Helical" evidence="11">
    <location>
        <begin position="1245"/>
        <end position="1266"/>
    </location>
</feature>
<evidence type="ECO:0000313" key="18">
    <source>
        <dbReference type="Proteomes" id="UP001458880"/>
    </source>
</evidence>
<comment type="caution">
    <text evidence="17">The sequence shown here is derived from an EMBL/GenBank/DDBJ whole genome shotgun (WGS) entry which is preliminary data.</text>
</comment>
<feature type="domain" description="Endonuclease/exonuclease/phosphatase" evidence="15">
    <location>
        <begin position="112"/>
        <end position="319"/>
    </location>
</feature>
<dbReference type="GO" id="GO:0005452">
    <property type="term" value="F:solute:inorganic anion antiporter activity"/>
    <property type="evidence" value="ECO:0007669"/>
    <property type="project" value="InterPro"/>
</dbReference>
<feature type="transmembrane region" description="Helical" evidence="11">
    <location>
        <begin position="1514"/>
        <end position="1533"/>
    </location>
</feature>
<dbReference type="Pfam" id="PF00955">
    <property type="entry name" value="HCO3_cotransp"/>
    <property type="match status" value="1"/>
</dbReference>
<feature type="compositionally biased region" description="Polar residues" evidence="13">
    <location>
        <begin position="528"/>
        <end position="548"/>
    </location>
</feature>
<dbReference type="Gene3D" id="3.30.40.10">
    <property type="entry name" value="Zinc/RING finger domain, C3HC4 (zinc finger)"/>
    <property type="match status" value="1"/>
</dbReference>
<evidence type="ECO:0000256" key="4">
    <source>
        <dbReference type="ARBA" id="ARBA00022475"/>
    </source>
</evidence>
<feature type="compositionally biased region" description="Basic residues" evidence="13">
    <location>
        <begin position="639"/>
        <end position="655"/>
    </location>
</feature>
<protein>
    <recommendedName>
        <fullName evidence="11">Anion exchange protein</fullName>
    </recommendedName>
</protein>
<comment type="similarity">
    <text evidence="2 11">Belongs to the anion exchanger (TC 2.A.31) family.</text>
</comment>
<dbReference type="Gene3D" id="3.60.10.10">
    <property type="entry name" value="Endonuclease/exonuclease/phosphatase"/>
    <property type="match status" value="1"/>
</dbReference>
<evidence type="ECO:0000256" key="7">
    <source>
        <dbReference type="ARBA" id="ARBA00022989"/>
    </source>
</evidence>
<feature type="transmembrane region" description="Helical" evidence="11">
    <location>
        <begin position="1539"/>
        <end position="1559"/>
    </location>
</feature>
<evidence type="ECO:0000259" key="14">
    <source>
        <dbReference type="Pfam" id="PF00955"/>
    </source>
</evidence>
<dbReference type="InterPro" id="IPR013769">
    <property type="entry name" value="Band3_cytoplasmic_dom"/>
</dbReference>
<feature type="transmembrane region" description="Helical" evidence="11">
    <location>
        <begin position="1215"/>
        <end position="1238"/>
    </location>
</feature>
<feature type="transmembrane region" description="Helical" evidence="11">
    <location>
        <begin position="1128"/>
        <end position="1150"/>
    </location>
</feature>
<dbReference type="Proteomes" id="UP001458880">
    <property type="component" value="Unassembled WGS sequence"/>
</dbReference>
<evidence type="ECO:0000256" key="10">
    <source>
        <dbReference type="ARBA" id="ARBA00049347"/>
    </source>
</evidence>
<feature type="region of interest" description="Disordered" evidence="13">
    <location>
        <begin position="596"/>
        <end position="715"/>
    </location>
</feature>
<keyword evidence="6 11" id="KW-0812">Transmembrane</keyword>
<reference evidence="17 18" key="1">
    <citation type="journal article" date="2024" name="BMC Genomics">
        <title>De novo assembly and annotation of Popillia japonica's genome with initial clues to its potential as an invasive pest.</title>
        <authorList>
            <person name="Cucini C."/>
            <person name="Boschi S."/>
            <person name="Funari R."/>
            <person name="Cardaioli E."/>
            <person name="Iannotti N."/>
            <person name="Marturano G."/>
            <person name="Paoli F."/>
            <person name="Bruttini M."/>
            <person name="Carapelli A."/>
            <person name="Frati F."/>
            <person name="Nardi F."/>
        </authorList>
    </citation>
    <scope>NUCLEOTIDE SEQUENCE [LARGE SCALE GENOMIC DNA]</scope>
    <source>
        <strain evidence="17">DMR45628</strain>
    </source>
</reference>
<keyword evidence="7 11" id="KW-1133">Transmembrane helix</keyword>
<feature type="coiled-coil region" evidence="12">
    <location>
        <begin position="60"/>
        <end position="94"/>
    </location>
</feature>
<sequence length="1615" mass="181582">MSLLKCLKCKDPLNPEKEINCDLCRKYIHSTCSDLTRMEIQCLKVKERRLIYYCNSCSDFKEQLATLNGLRETVAELEKEVKSLKARKKRSSNSECKKLRTLNTTNLNVFYQNVRGLRTKTNEFQNNCSAGNFDIVILSETWLYQNIANSELFGDGYSVYRRDRDPLNANTRGGGVLIAVQNHIQSSLVKLPNTDAEMICVTLAGNEHITIVAAIYMPPSSNLQEYAVVLHNIDFLTTHYPSAAMYIVGDFNLPGINWCIVDGKHSGNPSSYLECFVCDSLHFNGLLQCNYNTNINNVILDLVLVGNASTKGSSLTLVILLPLTTVSSGSITIRRFNQYDDVNDFFASIDWQNLLSGKLDTCLGRFYNVVHTAIDRFVPKYLVCSDRYPMWYSLETKKLLKLKNTIYNKYKKSLDINTLQSYKCIRAEAKVAIERDYKRFLSFTQNAISTNNDGSGNPNEPELDEECAKVFAMDDNNEKFNVDKLHDSSPAGEAKNYGESEYAMHRQTNYPHMHTPLKSLKSTKRRPSNPQASGQEDNADATTSPDSATVTTGATHTPTSVRSPVFKITDSDTGLLSSFTLQEEDDTGALSSESEYILSDPASMRSPPDDSSPDRKVQFQRNAPDDGPNSDERGTDKKDKKHRRSRHHHHQKTSRKYSLPDEAGKKHDGRTRRVSNQPEDMELRGADRDQMESHRSDDARALRRHKTRPSATKDQLEPSLVPFIKKSFDHSPRGIFVQLDELDENQDEKEWRETARWIKYEENVEEGVDRWGKPHVASLSFHSLLNLRKCLEEGLVILDMEEKDLPGIAYRISEELYKEDLITESDKAKIMRVLLLKHRHVHESHDRGGFRFPKKQSYTSLQSLHNLERKRSSLASDIINAVRNGGHMGSDGKLVAHDGHTIVDMREETYTVSTEDLKKAQNENIFRRIPDGAQGSSVLVGKVDFLEQPAMAFIRLAEGVHIPFLFEVNIPVRFMFVLLGPPTMTIDYREIGRSISTLMANPQFHNLAYTADNRKMLLSAINEFLDDSIVLPPGDWEHKELLPIEELKAKSEAIKRRKESMFKKPKELEAEASKPFLDKLAAGGDGEPPYGDPLVRTKRPFGGLINDIRRRYPHFKSDFMDAMNTPCLAASLFMYFAALSTAITFGGLAGDKTESYIGVSETLISGAIGGIVFALASGQPLIITGTTGPLLLFEESLLQFCKANDIEFLTTRVYIGIWLAIIALFIASLEGSVFVKLFSRFTEDIFSALICVIYIVESIQKLILVFGQHPLLDDYCNLPISNATCPNTTFADIFNETGLPSTMPTPIIEDCIIDTIPSNQPNTALMCIILALGTFTIAYYLRIFRNSKFLGRSARRALGDFGVPIAIVIMSGIDVLTPETRTDKLIVPEGLEPTNPAVRGWFINPAGMNKPFPLWLVAASCVPAMLVYILIFMETHICELIVDKKERKLKKGSGFHLDIVILCLTNIGNGFFGCPWLCAATVRSIAHVAALTIMSRTHAPGEKPHIIEVKEQRVSGLLVSVLMGLSILMTPLLRLIPMAVLFGVFLYMGVSSIGGVQFFERIKLFFMPVKHHPAVSYVRKVRIFYFNTAQAKVGIIIPHNMYQLNIQKLMESCEI</sequence>
<dbReference type="PANTHER" id="PTHR11453">
    <property type="entry name" value="ANION EXCHANGE PROTEIN"/>
    <property type="match status" value="1"/>
</dbReference>
<dbReference type="GO" id="GO:0005886">
    <property type="term" value="C:plasma membrane"/>
    <property type="evidence" value="ECO:0007669"/>
    <property type="project" value="UniProtKB-SubCell"/>
</dbReference>
<dbReference type="InterPro" id="IPR011011">
    <property type="entry name" value="Znf_FYVE_PHD"/>
</dbReference>
<dbReference type="GO" id="GO:0008509">
    <property type="term" value="F:monoatomic anion transmembrane transporter activity"/>
    <property type="evidence" value="ECO:0007669"/>
    <property type="project" value="InterPro"/>
</dbReference>
<dbReference type="PRINTS" id="PR00165">
    <property type="entry name" value="ANIONEXCHNGR"/>
</dbReference>